<keyword evidence="1" id="KW-0732">Signal</keyword>
<dbReference type="Proteomes" id="UP000825935">
    <property type="component" value="Chromosome 29"/>
</dbReference>
<keyword evidence="3" id="KW-1185">Reference proteome</keyword>
<feature type="chain" id="PRO_5035908629" evidence="1">
    <location>
        <begin position="16"/>
        <end position="51"/>
    </location>
</feature>
<reference evidence="2" key="1">
    <citation type="submission" date="2021-08" db="EMBL/GenBank/DDBJ databases">
        <title>WGS assembly of Ceratopteris richardii.</title>
        <authorList>
            <person name="Marchant D.B."/>
            <person name="Chen G."/>
            <person name="Jenkins J."/>
            <person name="Shu S."/>
            <person name="Leebens-Mack J."/>
            <person name="Grimwood J."/>
            <person name="Schmutz J."/>
            <person name="Soltis P."/>
            <person name="Soltis D."/>
            <person name="Chen Z.-H."/>
        </authorList>
    </citation>
    <scope>NUCLEOTIDE SEQUENCE</scope>
    <source>
        <strain evidence="2">Whitten #5841</strain>
        <tissue evidence="2">Leaf</tissue>
    </source>
</reference>
<evidence type="ECO:0000256" key="1">
    <source>
        <dbReference type="SAM" id="SignalP"/>
    </source>
</evidence>
<name>A0A8T2R813_CERRI</name>
<evidence type="ECO:0000313" key="2">
    <source>
        <dbReference type="EMBL" id="KAH7292506.1"/>
    </source>
</evidence>
<dbReference type="AlphaFoldDB" id="A0A8T2R813"/>
<gene>
    <name evidence="2" type="ORF">KP509_29G071500</name>
</gene>
<accession>A0A8T2R813</accession>
<comment type="caution">
    <text evidence="2">The sequence shown here is derived from an EMBL/GenBank/DDBJ whole genome shotgun (WGS) entry which is preliminary data.</text>
</comment>
<sequence>MICTAICLLSHFMRTTRICGTIPTLVVDMLILQQSYPWRSQKVGSFDFIRR</sequence>
<proteinExistence type="predicted"/>
<dbReference type="EMBL" id="CM035434">
    <property type="protein sequence ID" value="KAH7292506.1"/>
    <property type="molecule type" value="Genomic_DNA"/>
</dbReference>
<organism evidence="2 3">
    <name type="scientific">Ceratopteris richardii</name>
    <name type="common">Triangle waterfern</name>
    <dbReference type="NCBI Taxonomy" id="49495"/>
    <lineage>
        <taxon>Eukaryota</taxon>
        <taxon>Viridiplantae</taxon>
        <taxon>Streptophyta</taxon>
        <taxon>Embryophyta</taxon>
        <taxon>Tracheophyta</taxon>
        <taxon>Polypodiopsida</taxon>
        <taxon>Polypodiidae</taxon>
        <taxon>Polypodiales</taxon>
        <taxon>Pteridineae</taxon>
        <taxon>Pteridaceae</taxon>
        <taxon>Parkerioideae</taxon>
        <taxon>Ceratopteris</taxon>
    </lineage>
</organism>
<evidence type="ECO:0000313" key="3">
    <source>
        <dbReference type="Proteomes" id="UP000825935"/>
    </source>
</evidence>
<feature type="signal peptide" evidence="1">
    <location>
        <begin position="1"/>
        <end position="15"/>
    </location>
</feature>
<protein>
    <submittedName>
        <fullName evidence="2">Uncharacterized protein</fullName>
    </submittedName>
</protein>